<dbReference type="InterPro" id="IPR003609">
    <property type="entry name" value="Pan_app"/>
</dbReference>
<dbReference type="PROSITE" id="PS50948">
    <property type="entry name" value="PAN"/>
    <property type="match status" value="1"/>
</dbReference>
<keyword evidence="6 20" id="KW-0732">Signal</keyword>
<dbReference type="PROSITE" id="PS50011">
    <property type="entry name" value="PROTEIN_KINASE_DOM"/>
    <property type="match status" value="1"/>
</dbReference>
<dbReference type="GO" id="GO:0016020">
    <property type="term" value="C:membrane"/>
    <property type="evidence" value="ECO:0007669"/>
    <property type="project" value="UniProtKB-SubCell"/>
</dbReference>
<evidence type="ECO:0000259" key="23">
    <source>
        <dbReference type="PROSITE" id="PS50948"/>
    </source>
</evidence>
<keyword evidence="13" id="KW-0675">Receptor</keyword>
<dbReference type="Gene3D" id="2.90.10.10">
    <property type="entry name" value="Bulb-type lectin domain"/>
    <property type="match status" value="1"/>
</dbReference>
<name>A0A3B6AQU8_WHEAT</name>
<dbReference type="FunFam" id="1.10.510.10:FF:000227">
    <property type="entry name" value="Serine/threonine-protein kinase"/>
    <property type="match status" value="1"/>
</dbReference>
<feature type="domain" description="Protein kinase" evidence="21">
    <location>
        <begin position="520"/>
        <end position="796"/>
    </location>
</feature>
<dbReference type="InterPro" id="IPR008271">
    <property type="entry name" value="Ser/Thr_kinase_AS"/>
</dbReference>
<evidence type="ECO:0000256" key="9">
    <source>
        <dbReference type="ARBA" id="ARBA00022840"/>
    </source>
</evidence>
<evidence type="ECO:0000256" key="19">
    <source>
        <dbReference type="SAM" id="Phobius"/>
    </source>
</evidence>
<keyword evidence="11 19" id="KW-0472">Membrane</keyword>
<dbReference type="InterPro" id="IPR017441">
    <property type="entry name" value="Protein_kinase_ATP_BS"/>
</dbReference>
<dbReference type="SUPFAM" id="SSF51110">
    <property type="entry name" value="alpha-D-mannose-specific plant lectins"/>
    <property type="match status" value="1"/>
</dbReference>
<dbReference type="AlphaFoldDB" id="A0A3B6AQU8"/>
<dbReference type="Gene3D" id="1.10.510.10">
    <property type="entry name" value="Transferase(Phosphotransferase) domain 1"/>
    <property type="match status" value="1"/>
</dbReference>
<dbReference type="Gramene" id="TraesCS2A03G0039700.1">
    <property type="protein sequence ID" value="TraesCS2A03G0039700.1.CDS1"/>
    <property type="gene ID" value="TraesCS2A03G0039700"/>
</dbReference>
<dbReference type="InterPro" id="IPR036426">
    <property type="entry name" value="Bulb-type_lectin_dom_sf"/>
</dbReference>
<dbReference type="GO" id="GO:0005524">
    <property type="term" value="F:ATP binding"/>
    <property type="evidence" value="ECO:0007669"/>
    <property type="project" value="UniProtKB-UniRule"/>
</dbReference>
<accession>A0A3B6AQU8</accession>
<keyword evidence="14" id="KW-0325">Glycoprotein</keyword>
<evidence type="ECO:0000256" key="2">
    <source>
        <dbReference type="ARBA" id="ARBA00022527"/>
    </source>
</evidence>
<protein>
    <recommendedName>
        <fullName evidence="17">Receptor-like serine/threonine-protein kinase</fullName>
        <ecNumber evidence="17">2.7.11.1</ecNumber>
    </recommendedName>
</protein>
<dbReference type="Pfam" id="PF01453">
    <property type="entry name" value="B_lectin"/>
    <property type="match status" value="1"/>
</dbReference>
<keyword evidence="12" id="KW-1015">Disulfide bond</keyword>
<dbReference type="Gramene" id="TraesCS2A02G020900.1">
    <property type="protein sequence ID" value="TraesCS2A02G020900.1.cds1"/>
    <property type="gene ID" value="TraesCS2A02G020900"/>
</dbReference>
<keyword evidence="10 19" id="KW-1133">Transmembrane helix</keyword>
<dbReference type="InterPro" id="IPR024171">
    <property type="entry name" value="SRK-like_kinase"/>
</dbReference>
<evidence type="ECO:0000256" key="13">
    <source>
        <dbReference type="ARBA" id="ARBA00023170"/>
    </source>
</evidence>
<evidence type="ECO:0000256" key="18">
    <source>
        <dbReference type="PROSITE-ProRule" id="PRU10141"/>
    </source>
</evidence>
<evidence type="ECO:0000313" key="25">
    <source>
        <dbReference type="Proteomes" id="UP000019116"/>
    </source>
</evidence>
<dbReference type="CDD" id="cd14066">
    <property type="entry name" value="STKc_IRAK"/>
    <property type="match status" value="1"/>
</dbReference>
<feature type="signal peptide" evidence="20">
    <location>
        <begin position="1"/>
        <end position="19"/>
    </location>
</feature>
<evidence type="ECO:0000313" key="24">
    <source>
        <dbReference type="EnsemblPlants" id="TraesCS2A02G020900.1.cds1"/>
    </source>
</evidence>
<dbReference type="SUPFAM" id="SSF56112">
    <property type="entry name" value="Protein kinase-like (PK-like)"/>
    <property type="match status" value="1"/>
</dbReference>
<evidence type="ECO:0000256" key="4">
    <source>
        <dbReference type="ARBA" id="ARBA00022679"/>
    </source>
</evidence>
<dbReference type="Gramene" id="TraesNOR2A03G00592200.1">
    <property type="protein sequence ID" value="TraesNOR2A03G00592200.1.CDS1"/>
    <property type="gene ID" value="TraesNOR2A03G00592200"/>
</dbReference>
<dbReference type="SMART" id="SM00108">
    <property type="entry name" value="B_lectin"/>
    <property type="match status" value="1"/>
</dbReference>
<feature type="domain" description="Apple" evidence="23">
    <location>
        <begin position="363"/>
        <end position="451"/>
    </location>
</feature>
<evidence type="ECO:0000256" key="14">
    <source>
        <dbReference type="ARBA" id="ARBA00023180"/>
    </source>
</evidence>
<dbReference type="FunFam" id="3.30.200.20:FF:000250">
    <property type="entry name" value="Serine/threonine-protein kinase"/>
    <property type="match status" value="1"/>
</dbReference>
<dbReference type="PROSITE" id="PS00108">
    <property type="entry name" value="PROTEIN_KINASE_ST"/>
    <property type="match status" value="1"/>
</dbReference>
<dbReference type="SMR" id="A0A3B6AQU8"/>
<dbReference type="OMA" id="MIWIKRR"/>
<dbReference type="Gramene" id="TraesARI2A03G00591110.1">
    <property type="protein sequence ID" value="TraesARI2A03G00591110.1.CDS1"/>
    <property type="gene ID" value="TraesARI2A03G00591110"/>
</dbReference>
<dbReference type="SMART" id="SM00220">
    <property type="entry name" value="S_TKc"/>
    <property type="match status" value="1"/>
</dbReference>
<dbReference type="GO" id="GO:0048544">
    <property type="term" value="P:recognition of pollen"/>
    <property type="evidence" value="ECO:0007669"/>
    <property type="project" value="InterPro"/>
</dbReference>
<dbReference type="PANTHER" id="PTHR47974:SF19">
    <property type="entry name" value="RECEPTOR-LIKE SERINE_THREONINE-PROTEIN KINASE"/>
    <property type="match status" value="1"/>
</dbReference>
<dbReference type="InterPro" id="IPR000719">
    <property type="entry name" value="Prot_kinase_dom"/>
</dbReference>
<dbReference type="CDD" id="cd01098">
    <property type="entry name" value="PAN_AP_plant"/>
    <property type="match status" value="1"/>
</dbReference>
<dbReference type="Gramene" id="TraesROB_scaffold_022973_01G000400.1">
    <property type="protein sequence ID" value="TraesROB_scaffold_022973_01G000400.1"/>
    <property type="gene ID" value="TraesROB_scaffold_022973_01G000400"/>
</dbReference>
<keyword evidence="9 17" id="KW-0067">ATP-binding</keyword>
<evidence type="ECO:0000256" key="3">
    <source>
        <dbReference type="ARBA" id="ARBA00022536"/>
    </source>
</evidence>
<dbReference type="STRING" id="4565.A0A3B6AQU8"/>
<dbReference type="Pfam" id="PF00954">
    <property type="entry name" value="S_locus_glycop"/>
    <property type="match status" value="1"/>
</dbReference>
<dbReference type="OrthoDB" id="634702at2759"/>
<evidence type="ECO:0000256" key="12">
    <source>
        <dbReference type="ARBA" id="ARBA00023157"/>
    </source>
</evidence>
<dbReference type="GO" id="GO:0106310">
    <property type="term" value="F:protein serine kinase activity"/>
    <property type="evidence" value="ECO:0007669"/>
    <property type="project" value="RHEA"/>
</dbReference>
<dbReference type="Gramene" id="TraesLDM2A03G00586840.1">
    <property type="protein sequence ID" value="TraesLDM2A03G00586840.1.CDS1"/>
    <property type="gene ID" value="TraesLDM2A03G00586840"/>
</dbReference>
<reference evidence="24" key="2">
    <citation type="submission" date="2018-10" db="UniProtKB">
        <authorList>
            <consortium name="EnsemblPlants"/>
        </authorList>
    </citation>
    <scope>IDENTIFICATION</scope>
</reference>
<evidence type="ECO:0000256" key="15">
    <source>
        <dbReference type="ARBA" id="ARBA00047899"/>
    </source>
</evidence>
<evidence type="ECO:0000259" key="21">
    <source>
        <dbReference type="PROSITE" id="PS50011"/>
    </source>
</evidence>
<dbReference type="Proteomes" id="UP000019116">
    <property type="component" value="Chromosome 2A"/>
</dbReference>
<evidence type="ECO:0000256" key="8">
    <source>
        <dbReference type="ARBA" id="ARBA00022777"/>
    </source>
</evidence>
<dbReference type="InterPro" id="IPR000858">
    <property type="entry name" value="S_locus_glycoprot_dom"/>
</dbReference>
<dbReference type="InterPro" id="IPR001480">
    <property type="entry name" value="Bulb-type_lectin_dom"/>
</dbReference>
<evidence type="ECO:0000256" key="7">
    <source>
        <dbReference type="ARBA" id="ARBA00022741"/>
    </source>
</evidence>
<dbReference type="GO" id="GO:0051707">
    <property type="term" value="P:response to other organism"/>
    <property type="evidence" value="ECO:0007669"/>
    <property type="project" value="UniProtKB-ARBA"/>
</dbReference>
<dbReference type="Pfam" id="PF00069">
    <property type="entry name" value="Pkinase"/>
    <property type="match status" value="1"/>
</dbReference>
<dbReference type="InterPro" id="IPR011009">
    <property type="entry name" value="Kinase-like_dom_sf"/>
</dbReference>
<keyword evidence="8 17" id="KW-0418">Kinase</keyword>
<evidence type="ECO:0000256" key="16">
    <source>
        <dbReference type="ARBA" id="ARBA00048679"/>
    </source>
</evidence>
<comment type="catalytic activity">
    <reaction evidence="15 17">
        <text>L-threonyl-[protein] + ATP = O-phospho-L-threonyl-[protein] + ADP + H(+)</text>
        <dbReference type="Rhea" id="RHEA:46608"/>
        <dbReference type="Rhea" id="RHEA-COMP:11060"/>
        <dbReference type="Rhea" id="RHEA-COMP:11605"/>
        <dbReference type="ChEBI" id="CHEBI:15378"/>
        <dbReference type="ChEBI" id="CHEBI:30013"/>
        <dbReference type="ChEBI" id="CHEBI:30616"/>
        <dbReference type="ChEBI" id="CHEBI:61977"/>
        <dbReference type="ChEBI" id="CHEBI:456216"/>
        <dbReference type="EC" id="2.7.11.1"/>
    </reaction>
</comment>
<proteinExistence type="inferred from homology"/>
<dbReference type="Pfam" id="PF08276">
    <property type="entry name" value="PAN_2"/>
    <property type="match status" value="1"/>
</dbReference>
<sequence>MLHFFIVFMLAVSVPPVVCSSAANGSSNLKEGQELSGGNRLISKNGKFALGFFTSGSSKSSSDNTTLPNWYVGIWFNKIPKFTPVWIANREKPITDPKFRLSKLRISRDGNLVILNHATKSIIWSSQIIAAKGRRTANKNTTIMAALSDDGNLVIRNALNPSIVWWQSFDHPTDVFLPGARIGRNKVTGQKYSLVSKKNLIDPAPGLYCTELDPTGDPQYFVRICNSSMVYFSTGEWVGWYFNLVPEMSGSNFLQTKFIDNDEEEYFTYAPMDPTVITIGLLDVSGLTKQLLWLEGLQEWETIYVQPRAPCDVFAVCGPFTVCNDNTLPLCNCMNGFSVKSPEDWELDDRRGGCMRNTPLEHCSSNKGNTRGLTDQFFPIHSVRLPYYAHRMETIESGQSCMQVYLRNCSCTAYSYGKSGCSMWQGQLINVKQYNNGTVNSDGEILFLRIAAGEVQSWGNNTKGNRRMIIGLIIGPFCLLVMLLMIWRGKRKWCSLPLSSTEGGCGVIAFKYVDLQHATKNFSEKLGVGGFGSVFKGILRDSTTIAVKMLDGARQGEKQFRAEVSTIGMIQHVNLVKLIGFCCEGDRRMLVYEHMANRSLDVHIFRGNGFMLDWSTRFRIAIGVAKGLSYLHESCRDCIIHCDIKPENILLDASLVPKIADFGMAKLMGRNFSRVLTTMRGTVGYLAPEWISGVAITQKVDVYSYGMVLLEMISGRRNSSPQECTSNSDHDVYFPVQAALKLLEGDVRTLVDQQLHGDINVEEVERACKAACWCIQDHDFDRPTMGDVVQVLEGLVELDMPRVPRLLQAISGSPSTN</sequence>
<keyword evidence="25" id="KW-1185">Reference proteome</keyword>
<feature type="binding site" evidence="18">
    <location>
        <position position="548"/>
    </location>
    <ligand>
        <name>ATP</name>
        <dbReference type="ChEBI" id="CHEBI:30616"/>
    </ligand>
</feature>
<comment type="catalytic activity">
    <reaction evidence="16 17">
        <text>L-seryl-[protein] + ATP = O-phospho-L-seryl-[protein] + ADP + H(+)</text>
        <dbReference type="Rhea" id="RHEA:17989"/>
        <dbReference type="Rhea" id="RHEA-COMP:9863"/>
        <dbReference type="Rhea" id="RHEA-COMP:11604"/>
        <dbReference type="ChEBI" id="CHEBI:15378"/>
        <dbReference type="ChEBI" id="CHEBI:29999"/>
        <dbReference type="ChEBI" id="CHEBI:30616"/>
        <dbReference type="ChEBI" id="CHEBI:83421"/>
        <dbReference type="ChEBI" id="CHEBI:456216"/>
        <dbReference type="EC" id="2.7.11.1"/>
    </reaction>
</comment>
<evidence type="ECO:0000259" key="22">
    <source>
        <dbReference type="PROSITE" id="PS50927"/>
    </source>
</evidence>
<organism evidence="24">
    <name type="scientific">Triticum aestivum</name>
    <name type="common">Wheat</name>
    <dbReference type="NCBI Taxonomy" id="4565"/>
    <lineage>
        <taxon>Eukaryota</taxon>
        <taxon>Viridiplantae</taxon>
        <taxon>Streptophyta</taxon>
        <taxon>Embryophyta</taxon>
        <taxon>Tracheophyta</taxon>
        <taxon>Spermatophyta</taxon>
        <taxon>Magnoliopsida</taxon>
        <taxon>Liliopsida</taxon>
        <taxon>Poales</taxon>
        <taxon>Poaceae</taxon>
        <taxon>BOP clade</taxon>
        <taxon>Pooideae</taxon>
        <taxon>Triticodae</taxon>
        <taxon>Triticeae</taxon>
        <taxon>Triticinae</taxon>
        <taxon>Triticum</taxon>
    </lineage>
</organism>
<keyword evidence="2 17" id="KW-0723">Serine/threonine-protein kinase</keyword>
<keyword evidence="7 17" id="KW-0547">Nucleotide-binding</keyword>
<dbReference type="Gene3D" id="3.30.200.20">
    <property type="entry name" value="Phosphorylase Kinase, domain 1"/>
    <property type="match status" value="1"/>
</dbReference>
<evidence type="ECO:0000256" key="20">
    <source>
        <dbReference type="SAM" id="SignalP"/>
    </source>
</evidence>
<evidence type="ECO:0000256" key="10">
    <source>
        <dbReference type="ARBA" id="ARBA00022989"/>
    </source>
</evidence>
<dbReference type="Gramene" id="TraesPARA_EIv1.0_0461400.1">
    <property type="protein sequence ID" value="TraesPARA_EIv1.0_0461400.1.CDS1"/>
    <property type="gene ID" value="TraesPARA_EIv1.0_0461400"/>
</dbReference>
<feature type="chain" id="PRO_5043170972" description="Receptor-like serine/threonine-protein kinase" evidence="20">
    <location>
        <begin position="20"/>
        <end position="817"/>
    </location>
</feature>
<feature type="domain" description="Bulb-type lectin" evidence="22">
    <location>
        <begin position="26"/>
        <end position="168"/>
    </location>
</feature>
<dbReference type="CDD" id="cd00028">
    <property type="entry name" value="B_lectin"/>
    <property type="match status" value="1"/>
</dbReference>
<dbReference type="PROSITE" id="PS50927">
    <property type="entry name" value="BULB_LECTIN"/>
    <property type="match status" value="1"/>
</dbReference>
<dbReference type="PANTHER" id="PTHR47974">
    <property type="entry name" value="OS07G0415500 PROTEIN"/>
    <property type="match status" value="1"/>
</dbReference>
<dbReference type="EC" id="2.7.11.1" evidence="17"/>
<evidence type="ECO:0000256" key="17">
    <source>
        <dbReference type="PIRNR" id="PIRNR000641"/>
    </source>
</evidence>
<keyword evidence="4 17" id="KW-0808">Transferase</keyword>
<keyword evidence="3" id="KW-0245">EGF-like domain</keyword>
<reference evidence="24" key="1">
    <citation type="submission" date="2018-08" db="EMBL/GenBank/DDBJ databases">
        <authorList>
            <person name="Rossello M."/>
        </authorList>
    </citation>
    <scope>NUCLEOTIDE SEQUENCE [LARGE SCALE GENOMIC DNA]</scope>
    <source>
        <strain evidence="24">cv. Chinese Spring</strain>
    </source>
</reference>
<evidence type="ECO:0000256" key="11">
    <source>
        <dbReference type="ARBA" id="ARBA00023136"/>
    </source>
</evidence>
<dbReference type="Gramene" id="TraesKAR2A01G0008180.1">
    <property type="protein sequence ID" value="cds.TraesKAR2A01G0008180.1"/>
    <property type="gene ID" value="TraesKAR2A01G0008180"/>
</dbReference>
<comment type="subcellular location">
    <subcellularLocation>
        <location evidence="1">Membrane</location>
        <topology evidence="1">Single-pass type I membrane protein</topology>
    </subcellularLocation>
</comment>
<feature type="transmembrane region" description="Helical" evidence="19">
    <location>
        <begin position="468"/>
        <end position="487"/>
    </location>
</feature>
<dbReference type="EnsemblPlants" id="TraesCS2A02G020900.1">
    <property type="protein sequence ID" value="TraesCS2A02G020900.1.cds1"/>
    <property type="gene ID" value="TraesCS2A02G020900"/>
</dbReference>
<evidence type="ECO:0000256" key="1">
    <source>
        <dbReference type="ARBA" id="ARBA00004479"/>
    </source>
</evidence>
<comment type="similarity">
    <text evidence="17">Belongs to the protein kinase superfamily. Ser/Thr protein kinase family.</text>
</comment>
<dbReference type="GO" id="GO:0004674">
    <property type="term" value="F:protein serine/threonine kinase activity"/>
    <property type="evidence" value="ECO:0007669"/>
    <property type="project" value="UniProtKB-KW"/>
</dbReference>
<dbReference type="FunFam" id="2.90.10.10:FF:000002">
    <property type="entry name" value="Serine/threonine-protein kinase"/>
    <property type="match status" value="1"/>
</dbReference>
<dbReference type="Gramene" id="TraesCLE_scaffold_029227_01G000400.1">
    <property type="protein sequence ID" value="TraesCLE_scaffold_029227_01G000400.1"/>
    <property type="gene ID" value="TraesCLE_scaffold_029227_01G000400"/>
</dbReference>
<dbReference type="PROSITE" id="PS00107">
    <property type="entry name" value="PROTEIN_KINASE_ATP"/>
    <property type="match status" value="1"/>
</dbReference>
<dbReference type="PIRSF" id="PIRSF000641">
    <property type="entry name" value="SRK"/>
    <property type="match status" value="1"/>
</dbReference>
<keyword evidence="5 19" id="KW-0812">Transmembrane</keyword>
<evidence type="ECO:0000256" key="6">
    <source>
        <dbReference type="ARBA" id="ARBA00022729"/>
    </source>
</evidence>
<dbReference type="Gramene" id="TraesCAD_scaffold_010731_01G000200.1">
    <property type="protein sequence ID" value="TraesCAD_scaffold_010731_01G000200.1"/>
    <property type="gene ID" value="TraesCAD_scaffold_010731_01G000200"/>
</dbReference>
<evidence type="ECO:0000256" key="5">
    <source>
        <dbReference type="ARBA" id="ARBA00022692"/>
    </source>
</evidence>